<dbReference type="AlphaFoldDB" id="A0A1Y2JJV2"/>
<evidence type="ECO:0000256" key="1">
    <source>
        <dbReference type="SAM" id="Phobius"/>
    </source>
</evidence>
<proteinExistence type="predicted"/>
<keyword evidence="1" id="KW-0472">Membrane</keyword>
<evidence type="ECO:0000313" key="3">
    <source>
        <dbReference type="Proteomes" id="UP000193335"/>
    </source>
</evidence>
<dbReference type="PANTHER" id="PTHR42941">
    <property type="entry name" value="SLL1037 PROTEIN"/>
    <property type="match status" value="1"/>
</dbReference>
<sequence>MSTPAINLWPRWLRILIVGAATATAIGSGWFAYRYFAKPVVLTVAAGSADGESLALISAISARLSASNSHVLLKVSDAGSSAKAAELLAAGKADLAVVRGDTRGLADARSVLLLTHGVVLIVTPAAVSADSLGDLHDTTIGVVGGAINAPTVEALKQVYQFDRAKVTFKNVAINDAAASLASGKVHALLAVVPLTEKYLAKVRQFFHQERAKGAGLKLIEIESAGAVANVAQYYESYEIPKGTLRGAPPVPSDDLTSLRLSYFLVANKSVNADAITDLAQSLVDAKRDLLSQFPILAQAAAPSTDADALIPIHPGAATYYNGNQQSFFDKYDDKLYYGSLLLGSLISILVAAWRFARSGRGPESMLEPLYELGNEIRMAKSEAELDQIERRIDSILKAELARNAGGEGADGAEMAALGLASQRLQYLMSHCRTRLGHTLARPASN</sequence>
<dbReference type="Proteomes" id="UP000193335">
    <property type="component" value="Unassembled WGS sequence"/>
</dbReference>
<dbReference type="Gene3D" id="3.40.190.10">
    <property type="entry name" value="Periplasmic binding protein-like II"/>
    <property type="match status" value="2"/>
</dbReference>
<keyword evidence="1" id="KW-1133">Transmembrane helix</keyword>
<dbReference type="PANTHER" id="PTHR42941:SF1">
    <property type="entry name" value="SLL1037 PROTEIN"/>
    <property type="match status" value="1"/>
</dbReference>
<dbReference type="SUPFAM" id="SSF53850">
    <property type="entry name" value="Periplasmic binding protein-like II"/>
    <property type="match status" value="1"/>
</dbReference>
<dbReference type="RefSeq" id="WP_085402261.1">
    <property type="nucleotide sequence ID" value="NZ_NAFL01000263.1"/>
</dbReference>
<protein>
    <recommendedName>
        <fullName evidence="4">C4-dicarboxylate ABC transporter substrate-binding protein</fullName>
    </recommendedName>
</protein>
<feature type="transmembrane region" description="Helical" evidence="1">
    <location>
        <begin position="12"/>
        <end position="33"/>
    </location>
</feature>
<dbReference type="EMBL" id="NAFL01000263">
    <property type="protein sequence ID" value="OSJ29990.1"/>
    <property type="molecule type" value="Genomic_DNA"/>
</dbReference>
<name>A0A1Y2JJV2_BRAJP</name>
<dbReference type="InterPro" id="IPR011852">
    <property type="entry name" value="TRAP_TAXI"/>
</dbReference>
<dbReference type="Pfam" id="PF16868">
    <property type="entry name" value="NMT1_3"/>
    <property type="match status" value="1"/>
</dbReference>
<evidence type="ECO:0000313" key="2">
    <source>
        <dbReference type="EMBL" id="OSJ29990.1"/>
    </source>
</evidence>
<organism evidence="2 3">
    <name type="scientific">Bradyrhizobium japonicum</name>
    <dbReference type="NCBI Taxonomy" id="375"/>
    <lineage>
        <taxon>Bacteria</taxon>
        <taxon>Pseudomonadati</taxon>
        <taxon>Pseudomonadota</taxon>
        <taxon>Alphaproteobacteria</taxon>
        <taxon>Hyphomicrobiales</taxon>
        <taxon>Nitrobacteraceae</taxon>
        <taxon>Bradyrhizobium</taxon>
    </lineage>
</organism>
<feature type="transmembrane region" description="Helical" evidence="1">
    <location>
        <begin position="335"/>
        <end position="356"/>
    </location>
</feature>
<gene>
    <name evidence="2" type="ORF">BSZ19_25915</name>
</gene>
<accession>A0A1Y2JJV2</accession>
<comment type="caution">
    <text evidence="2">The sequence shown here is derived from an EMBL/GenBank/DDBJ whole genome shotgun (WGS) entry which is preliminary data.</text>
</comment>
<keyword evidence="1" id="KW-0812">Transmembrane</keyword>
<evidence type="ECO:0008006" key="4">
    <source>
        <dbReference type="Google" id="ProtNLM"/>
    </source>
</evidence>
<reference evidence="2 3" key="1">
    <citation type="submission" date="2017-03" db="EMBL/GenBank/DDBJ databases">
        <title>Whole genome sequences of fourteen strains of Bradyrhizobium canariense and one strain of Bradyrhizobium japonicum isolated from Lupinus (Papilionoideae: Genisteae) species in Algeria.</title>
        <authorList>
            <person name="Crovadore J."/>
            <person name="Chekireb D."/>
            <person name="Brachmann A."/>
            <person name="Chablais R."/>
            <person name="Cochard B."/>
            <person name="Lefort F."/>
        </authorList>
    </citation>
    <scope>NUCLEOTIDE SEQUENCE [LARGE SCALE GENOMIC DNA]</scope>
    <source>
        <strain evidence="2 3">UBMA197</strain>
    </source>
</reference>